<feature type="signal peptide" evidence="2">
    <location>
        <begin position="1"/>
        <end position="31"/>
    </location>
</feature>
<feature type="chain" id="PRO_5003871724" description="Neutral zinc metallopeptidase" evidence="2">
    <location>
        <begin position="32"/>
        <end position="383"/>
    </location>
</feature>
<feature type="compositionally biased region" description="Basic residues" evidence="1">
    <location>
        <begin position="63"/>
        <end position="74"/>
    </location>
</feature>
<name>K3X0Z2_GLOUD</name>
<dbReference type="eggNOG" id="ENOG502QQXU">
    <property type="taxonomic scope" value="Eukaryota"/>
</dbReference>
<reference evidence="4" key="2">
    <citation type="submission" date="2010-04" db="EMBL/GenBank/DDBJ databases">
        <authorList>
            <person name="Buell R."/>
            <person name="Hamilton J."/>
            <person name="Hostetler J."/>
        </authorList>
    </citation>
    <scope>NUCLEOTIDE SEQUENCE [LARGE SCALE GENOMIC DNA]</scope>
    <source>
        <strain evidence="4">DAOM:BR144</strain>
    </source>
</reference>
<evidence type="ECO:0000313" key="4">
    <source>
        <dbReference type="Proteomes" id="UP000019132"/>
    </source>
</evidence>
<dbReference type="SUPFAM" id="SSF55486">
    <property type="entry name" value="Metalloproteases ('zincins'), catalytic domain"/>
    <property type="match status" value="1"/>
</dbReference>
<evidence type="ECO:0000313" key="3">
    <source>
        <dbReference type="EnsemblProtists" id="PYU1_T010891"/>
    </source>
</evidence>
<dbReference type="InParanoid" id="K3X0Z2"/>
<dbReference type="HOGENOM" id="CLU_016835_0_0_1"/>
<protein>
    <recommendedName>
        <fullName evidence="5">Neutral zinc metallopeptidase</fullName>
    </recommendedName>
</protein>
<dbReference type="EnsemblProtists" id="PYU1_T010891">
    <property type="protein sequence ID" value="PYU1_T010891"/>
    <property type="gene ID" value="PYU1_G010868"/>
</dbReference>
<dbReference type="AlphaFoldDB" id="K3X0Z2"/>
<evidence type="ECO:0000256" key="1">
    <source>
        <dbReference type="SAM" id="MobiDB-lite"/>
    </source>
</evidence>
<sequence>MIASIWKRNHLLVALALAVLCAILNTHSATAYNASAIESSESHGVRGLAASAIEVTSAPTPGKTKKPKKTKTPKPTKAPKSATPAPKVTTKKPATTTPKATTKAPSTGAAGAAASSGTALAVKKTSTGKCVTGDPSTSYISKAYVDWIWNNRMKSYVPGFKNYIFDQLMTNNGKLSYCVRWESTNKLTKATASKFKAMLDRQYAQWNKWLIGYGCWPFSKIEIEMVGIAVKDKSLIDWTDDSLGTIHVGDLDPDGVPRCPDACYKHRNFEASSDTSACKGKPFDISLWPTLGQGGGAGGDWGQRIDAASMLSTLDAGSSVIVAHEIGHGFGLPDFYQESEKPGPDMPKMIMEAGASQSVTEGDGWLIRRAWENVRMRYPSTSG</sequence>
<proteinExistence type="predicted"/>
<feature type="region of interest" description="Disordered" evidence="1">
    <location>
        <begin position="52"/>
        <end position="111"/>
    </location>
</feature>
<dbReference type="EMBL" id="GL376590">
    <property type="status" value="NOT_ANNOTATED_CDS"/>
    <property type="molecule type" value="Genomic_DNA"/>
</dbReference>
<dbReference type="PANTHER" id="PTHR35606">
    <property type="entry name" value="CELLULOSE-BINDING FAMILY II PROTEIN"/>
    <property type="match status" value="1"/>
</dbReference>
<dbReference type="OMA" id="TERMSKN"/>
<evidence type="ECO:0008006" key="5">
    <source>
        <dbReference type="Google" id="ProtNLM"/>
    </source>
</evidence>
<dbReference type="Proteomes" id="UP000019132">
    <property type="component" value="Unassembled WGS sequence"/>
</dbReference>
<feature type="compositionally biased region" description="Low complexity" evidence="1">
    <location>
        <begin position="75"/>
        <end position="111"/>
    </location>
</feature>
<keyword evidence="4" id="KW-1185">Reference proteome</keyword>
<dbReference type="PANTHER" id="PTHR35606:SF4">
    <property type="entry name" value="CELLULOSE-BINDING FAMILY II PROTEIN"/>
    <property type="match status" value="1"/>
</dbReference>
<organism evidence="3 4">
    <name type="scientific">Globisporangium ultimum (strain ATCC 200006 / CBS 805.95 / DAOM BR144)</name>
    <name type="common">Pythium ultimum</name>
    <dbReference type="NCBI Taxonomy" id="431595"/>
    <lineage>
        <taxon>Eukaryota</taxon>
        <taxon>Sar</taxon>
        <taxon>Stramenopiles</taxon>
        <taxon>Oomycota</taxon>
        <taxon>Peronosporomycetes</taxon>
        <taxon>Pythiales</taxon>
        <taxon>Pythiaceae</taxon>
        <taxon>Globisporangium</taxon>
    </lineage>
</organism>
<reference evidence="3" key="3">
    <citation type="submission" date="2015-02" db="UniProtKB">
        <authorList>
            <consortium name="EnsemblProtists"/>
        </authorList>
    </citation>
    <scope>IDENTIFICATION</scope>
    <source>
        <strain evidence="3">DAOM BR144</strain>
    </source>
</reference>
<accession>K3X0Z2</accession>
<evidence type="ECO:0000256" key="2">
    <source>
        <dbReference type="SAM" id="SignalP"/>
    </source>
</evidence>
<dbReference type="STRING" id="431595.K3X0Z2"/>
<keyword evidence="2" id="KW-0732">Signal</keyword>
<reference evidence="4" key="1">
    <citation type="journal article" date="2010" name="Genome Biol.">
        <title>Genome sequence of the necrotrophic plant pathogen Pythium ultimum reveals original pathogenicity mechanisms and effector repertoire.</title>
        <authorList>
            <person name="Levesque C.A."/>
            <person name="Brouwer H."/>
            <person name="Cano L."/>
            <person name="Hamilton J.P."/>
            <person name="Holt C."/>
            <person name="Huitema E."/>
            <person name="Raffaele S."/>
            <person name="Robideau G.P."/>
            <person name="Thines M."/>
            <person name="Win J."/>
            <person name="Zerillo M.M."/>
            <person name="Beakes G.W."/>
            <person name="Boore J.L."/>
            <person name="Busam D."/>
            <person name="Dumas B."/>
            <person name="Ferriera S."/>
            <person name="Fuerstenberg S.I."/>
            <person name="Gachon C.M."/>
            <person name="Gaulin E."/>
            <person name="Govers F."/>
            <person name="Grenville-Briggs L."/>
            <person name="Horner N."/>
            <person name="Hostetler J."/>
            <person name="Jiang R.H."/>
            <person name="Johnson J."/>
            <person name="Krajaejun T."/>
            <person name="Lin H."/>
            <person name="Meijer H.J."/>
            <person name="Moore B."/>
            <person name="Morris P."/>
            <person name="Phuntmart V."/>
            <person name="Puiu D."/>
            <person name="Shetty J."/>
            <person name="Stajich J.E."/>
            <person name="Tripathy S."/>
            <person name="Wawra S."/>
            <person name="van West P."/>
            <person name="Whitty B.R."/>
            <person name="Coutinho P.M."/>
            <person name="Henrissat B."/>
            <person name="Martin F."/>
            <person name="Thomas P.D."/>
            <person name="Tyler B.M."/>
            <person name="De Vries R.P."/>
            <person name="Kamoun S."/>
            <person name="Yandell M."/>
            <person name="Tisserat N."/>
            <person name="Buell C.R."/>
        </authorList>
    </citation>
    <scope>NUCLEOTIDE SEQUENCE</scope>
    <source>
        <strain evidence="4">DAOM:BR144</strain>
    </source>
</reference>
<dbReference type="VEuPathDB" id="FungiDB:PYU1_G010868"/>